<feature type="active site" description="Proton acceptor" evidence="2">
    <location>
        <position position="418"/>
    </location>
</feature>
<feature type="transmembrane region" description="Helical" evidence="4">
    <location>
        <begin position="134"/>
        <end position="154"/>
    </location>
</feature>
<organism evidence="6 7">
    <name type="scientific">Suillus plorans</name>
    <dbReference type="NCBI Taxonomy" id="116603"/>
    <lineage>
        <taxon>Eukaryota</taxon>
        <taxon>Fungi</taxon>
        <taxon>Dikarya</taxon>
        <taxon>Basidiomycota</taxon>
        <taxon>Agaricomycotina</taxon>
        <taxon>Agaricomycetes</taxon>
        <taxon>Agaricomycetidae</taxon>
        <taxon>Boletales</taxon>
        <taxon>Suillineae</taxon>
        <taxon>Suillaceae</taxon>
        <taxon>Suillus</taxon>
    </lineage>
</organism>
<evidence type="ECO:0000313" key="7">
    <source>
        <dbReference type="Proteomes" id="UP000719766"/>
    </source>
</evidence>
<dbReference type="Proteomes" id="UP000719766">
    <property type="component" value="Unassembled WGS sequence"/>
</dbReference>
<feature type="region of interest" description="Disordered" evidence="3">
    <location>
        <begin position="582"/>
        <end position="601"/>
    </location>
</feature>
<evidence type="ECO:0000256" key="3">
    <source>
        <dbReference type="SAM" id="MobiDB-lite"/>
    </source>
</evidence>
<keyword evidence="7" id="KW-1185">Reference proteome</keyword>
<evidence type="ECO:0000256" key="1">
    <source>
        <dbReference type="ARBA" id="ARBA00023315"/>
    </source>
</evidence>
<gene>
    <name evidence="6" type="ORF">HD556DRAFT_1311088</name>
</gene>
<dbReference type="PANTHER" id="PTHR22589">
    <property type="entry name" value="CARNITINE O-ACYLTRANSFERASE"/>
    <property type="match status" value="1"/>
</dbReference>
<keyword evidence="4" id="KW-1133">Transmembrane helix</keyword>
<dbReference type="InterPro" id="IPR000542">
    <property type="entry name" value="Carn_acyl_trans"/>
</dbReference>
<dbReference type="InterPro" id="IPR039551">
    <property type="entry name" value="Cho/carn_acyl_trans"/>
</dbReference>
<dbReference type="RefSeq" id="XP_041156717.1">
    <property type="nucleotide sequence ID" value="XM_041300496.1"/>
</dbReference>
<dbReference type="GO" id="GO:0009437">
    <property type="term" value="P:carnitine metabolic process"/>
    <property type="evidence" value="ECO:0007669"/>
    <property type="project" value="TreeGrafter"/>
</dbReference>
<name>A0A9P7AHV2_9AGAM</name>
<comment type="caution">
    <text evidence="6">The sequence shown here is derived from an EMBL/GenBank/DDBJ whole genome shotgun (WGS) entry which is preliminary data.</text>
</comment>
<feature type="region of interest" description="Disordered" evidence="3">
    <location>
        <begin position="457"/>
        <end position="477"/>
    </location>
</feature>
<dbReference type="Pfam" id="PF00755">
    <property type="entry name" value="Carn_acyltransf"/>
    <property type="match status" value="1"/>
</dbReference>
<dbReference type="GeneID" id="64594260"/>
<keyword evidence="1" id="KW-0808">Transferase</keyword>
<dbReference type="Gene3D" id="3.30.559.70">
    <property type="entry name" value="Choline/Carnitine o-acyltransferase, domain 2"/>
    <property type="match status" value="1"/>
</dbReference>
<evidence type="ECO:0000256" key="4">
    <source>
        <dbReference type="SAM" id="Phobius"/>
    </source>
</evidence>
<dbReference type="AlphaFoldDB" id="A0A9P7AHV2"/>
<evidence type="ECO:0000259" key="5">
    <source>
        <dbReference type="Pfam" id="PF00755"/>
    </source>
</evidence>
<feature type="transmembrane region" description="Helical" evidence="4">
    <location>
        <begin position="100"/>
        <end position="122"/>
    </location>
</feature>
<feature type="compositionally biased region" description="Polar residues" evidence="3">
    <location>
        <begin position="221"/>
        <end position="232"/>
    </location>
</feature>
<dbReference type="GO" id="GO:0004092">
    <property type="term" value="F:carnitine O-acetyltransferase activity"/>
    <property type="evidence" value="ECO:0007669"/>
    <property type="project" value="TreeGrafter"/>
</dbReference>
<dbReference type="InterPro" id="IPR042231">
    <property type="entry name" value="Cho/carn_acyl_trans_2"/>
</dbReference>
<reference evidence="6" key="1">
    <citation type="journal article" date="2020" name="New Phytol.">
        <title>Comparative genomics reveals dynamic genome evolution in host specialist ectomycorrhizal fungi.</title>
        <authorList>
            <person name="Lofgren L.A."/>
            <person name="Nguyen N.H."/>
            <person name="Vilgalys R."/>
            <person name="Ruytinx J."/>
            <person name="Liao H.L."/>
            <person name="Branco S."/>
            <person name="Kuo A."/>
            <person name="LaButti K."/>
            <person name="Lipzen A."/>
            <person name="Andreopoulos W."/>
            <person name="Pangilinan J."/>
            <person name="Riley R."/>
            <person name="Hundley H."/>
            <person name="Na H."/>
            <person name="Barry K."/>
            <person name="Grigoriev I.V."/>
            <person name="Stajich J.E."/>
            <person name="Kennedy P.G."/>
        </authorList>
    </citation>
    <scope>NUCLEOTIDE SEQUENCE</scope>
    <source>
        <strain evidence="6">S12</strain>
    </source>
</reference>
<keyword evidence="4" id="KW-0472">Membrane</keyword>
<keyword evidence="1" id="KW-0012">Acyltransferase</keyword>
<accession>A0A9P7AHV2</accession>
<dbReference type="GO" id="GO:0005739">
    <property type="term" value="C:mitochondrion"/>
    <property type="evidence" value="ECO:0007669"/>
    <property type="project" value="TreeGrafter"/>
</dbReference>
<evidence type="ECO:0000256" key="2">
    <source>
        <dbReference type="PIRSR" id="PIRSR600542-1"/>
    </source>
</evidence>
<dbReference type="OrthoDB" id="3046149at2759"/>
<feature type="domain" description="Choline/carnitine acyltransferase" evidence="5">
    <location>
        <begin position="333"/>
        <end position="516"/>
    </location>
</feature>
<protein>
    <recommendedName>
        <fullName evidence="5">Choline/carnitine acyltransferase domain-containing protein</fullName>
    </recommendedName>
</protein>
<dbReference type="SUPFAM" id="SSF52777">
    <property type="entry name" value="CoA-dependent acyltransferases"/>
    <property type="match status" value="1"/>
</dbReference>
<dbReference type="EMBL" id="JABBWE010000056">
    <property type="protein sequence ID" value="KAG1789687.1"/>
    <property type="molecule type" value="Genomic_DNA"/>
</dbReference>
<keyword evidence="4" id="KW-0812">Transmembrane</keyword>
<dbReference type="PANTHER" id="PTHR22589:SF29">
    <property type="entry name" value="MITOCHONDRIAL CARNITINE O-ACETYLTRANSFERASE-RELATED"/>
    <property type="match status" value="1"/>
</dbReference>
<proteinExistence type="predicted"/>
<evidence type="ECO:0000313" key="6">
    <source>
        <dbReference type="EMBL" id="KAG1789687.1"/>
    </source>
</evidence>
<sequence>MFDVSMEVLYATPAFCACLGCLSLPAVSRYNIYFRFFASRLHTVCSSFTGITSRSISLVVFSVRVISVGQFFQHGQLSTFALPSIPVRVLVDSEISRPELQIIAGISQGFAAVGNIIIFIMMPEGVLENLAVLFVGRGLGLTIIQLVYLCTFVASPGKPYWIAVQMVTPRNTVFLFFLSLNTREVKHGVGLNEEDTLSGQHNSQNDVPGTLRFRDRKATQESLSFSQQGENSRGSEIEEASKSYAGDQKSDSDIPSAMQMFIRCCQSWAKFNHVLATTVTNDRSLNKYYVLCDDAQDTMTESQFRWLDTPFSVFAVLCGSIAASTVTLETSCKAKVARTAIGVLTTENQKTWSSLRQELAQDKTNAACLRLVDDALFVVCLDDAAPGRDGIGALARNGEKGKDLAALCNGAAGISFEHTGVDGHTVLRFSADVFTEGLMLLARSINPSTPTLFHAPLSPHSKSYRPPKSIPNGNNGKSLIPSQSFSYDTSPAKLMWTLTPSIRVGIRYAETRLSDLKGYLLEVQRILIQLHRSANERLAPFLIMLASSVTPRLVGRLVTATVTDQTNWGVTTRTPCLAFPHFSPDLDSPPTKKPNRIPQHL</sequence>
<feature type="region of interest" description="Disordered" evidence="3">
    <location>
        <begin position="221"/>
        <end position="251"/>
    </location>
</feature>